<accession>A0A9P4LF38</accession>
<sequence>MLHLLLCAAFFLQYAVALPETIDLGYARYRGKNIGSSVLRWAGMRYARSPSRVDGLRFAAPQDPIDERNVVDATKFGPLCIGAGTSLKAEFGEDHSEDCLFINVFAPAKATNTSNHPVYVFIQGGGFSFNGNANYNGADLIDASNDSLVIVNFNYRVGPYGFLAGRELAANKSMSLNNGLKDQRLALKWVQKHIQKFGGDPGHVTLGGASAGGGSVVLQLTAFGGRDDKLFHAAAAESPAFPPLRDVENSQWQYDALLRETGCADLPCMAALDAVAFQTAVRTLKRPFPGAKNPPIYFWNPTLDYDFVRDYTFNELKAGHFVKVPTIFGDSTNEGTIFTPSNIMSLSRAQEFIKDQFPSVDWRQIRRAWKTPADIVQDPRWRTLASDVYGHIRYNCPSLNISSTYALNNTNPTWQYRWNVGGASHVGELMPIWNNASSAAGMFIQAYWASFIKSYDPNKHASEYLLAKGQKLERPDWHEFGTSDGKRLAFNDENKVNMEEIPEEEWNRCDVVDDMGLQLKQ</sequence>
<reference evidence="5" key="1">
    <citation type="submission" date="2020-01" db="EMBL/GenBank/DDBJ databases">
        <authorList>
            <consortium name="DOE Joint Genome Institute"/>
            <person name="Haridas S."/>
            <person name="Albert R."/>
            <person name="Binder M."/>
            <person name="Bloem J."/>
            <person name="Labutti K."/>
            <person name="Salamov A."/>
            <person name="Andreopoulos B."/>
            <person name="Baker S.E."/>
            <person name="Barry K."/>
            <person name="Bills G."/>
            <person name="Bluhm B.H."/>
            <person name="Cannon C."/>
            <person name="Castanera R."/>
            <person name="Culley D.E."/>
            <person name="Daum C."/>
            <person name="Ezra D."/>
            <person name="Gonzalez J.B."/>
            <person name="Henrissat B."/>
            <person name="Kuo A."/>
            <person name="Liang C."/>
            <person name="Lipzen A."/>
            <person name="Lutzoni F."/>
            <person name="Magnuson J."/>
            <person name="Mondo S."/>
            <person name="Nolan M."/>
            <person name="Ohm R."/>
            <person name="Pangilinan J."/>
            <person name="Park H.-J."/>
            <person name="Ramirez L."/>
            <person name="Alfaro M."/>
            <person name="Sun H."/>
            <person name="Tritt A."/>
            <person name="Yoshinaga Y."/>
            <person name="Zwiers L.-H."/>
            <person name="Turgeon B.G."/>
            <person name="Goodwin S.B."/>
            <person name="Spatafora J.W."/>
            <person name="Crous P.W."/>
            <person name="Grigoriev I.V."/>
        </authorList>
    </citation>
    <scope>NUCLEOTIDE SEQUENCE</scope>
    <source>
        <strain evidence="5">CBS 394.84</strain>
    </source>
</reference>
<dbReference type="SUPFAM" id="SSF53474">
    <property type="entry name" value="alpha/beta-Hydrolases"/>
    <property type="match status" value="1"/>
</dbReference>
<dbReference type="InterPro" id="IPR002018">
    <property type="entry name" value="CarbesteraseB"/>
</dbReference>
<dbReference type="PANTHER" id="PTHR11559">
    <property type="entry name" value="CARBOXYLESTERASE"/>
    <property type="match status" value="1"/>
</dbReference>
<dbReference type="OrthoDB" id="408631at2759"/>
<gene>
    <name evidence="5" type="ORF">K460DRAFT_273177</name>
</gene>
<name>A0A9P4LF38_9PLEO</name>
<dbReference type="Proteomes" id="UP000800039">
    <property type="component" value="Unassembled WGS sequence"/>
</dbReference>
<dbReference type="InterPro" id="IPR050309">
    <property type="entry name" value="Type-B_Carboxylest/Lipase"/>
</dbReference>
<dbReference type="EMBL" id="ML976614">
    <property type="protein sequence ID" value="KAF1852007.1"/>
    <property type="molecule type" value="Genomic_DNA"/>
</dbReference>
<evidence type="ECO:0000256" key="3">
    <source>
        <dbReference type="RuleBase" id="RU361235"/>
    </source>
</evidence>
<evidence type="ECO:0000259" key="4">
    <source>
        <dbReference type="Pfam" id="PF00135"/>
    </source>
</evidence>
<keyword evidence="6" id="KW-1185">Reference proteome</keyword>
<dbReference type="Gene3D" id="3.40.50.1820">
    <property type="entry name" value="alpha/beta hydrolase"/>
    <property type="match status" value="1"/>
</dbReference>
<keyword evidence="3" id="KW-0732">Signal</keyword>
<comment type="caution">
    <text evidence="5">The sequence shown here is derived from an EMBL/GenBank/DDBJ whole genome shotgun (WGS) entry which is preliminary data.</text>
</comment>
<evidence type="ECO:0000313" key="6">
    <source>
        <dbReference type="Proteomes" id="UP000800039"/>
    </source>
</evidence>
<evidence type="ECO:0000256" key="1">
    <source>
        <dbReference type="ARBA" id="ARBA00005964"/>
    </source>
</evidence>
<dbReference type="InterPro" id="IPR029058">
    <property type="entry name" value="AB_hydrolase_fold"/>
</dbReference>
<dbReference type="AlphaFoldDB" id="A0A9P4LF38"/>
<organism evidence="5 6">
    <name type="scientific">Cucurbitaria berberidis CBS 394.84</name>
    <dbReference type="NCBI Taxonomy" id="1168544"/>
    <lineage>
        <taxon>Eukaryota</taxon>
        <taxon>Fungi</taxon>
        <taxon>Dikarya</taxon>
        <taxon>Ascomycota</taxon>
        <taxon>Pezizomycotina</taxon>
        <taxon>Dothideomycetes</taxon>
        <taxon>Pleosporomycetidae</taxon>
        <taxon>Pleosporales</taxon>
        <taxon>Pleosporineae</taxon>
        <taxon>Cucurbitariaceae</taxon>
        <taxon>Cucurbitaria</taxon>
    </lineage>
</organism>
<dbReference type="GO" id="GO:0016787">
    <property type="term" value="F:hydrolase activity"/>
    <property type="evidence" value="ECO:0007669"/>
    <property type="project" value="UniProtKB-KW"/>
</dbReference>
<dbReference type="PROSITE" id="PS00122">
    <property type="entry name" value="CARBOXYLESTERASE_B_1"/>
    <property type="match status" value="1"/>
</dbReference>
<dbReference type="Pfam" id="PF00135">
    <property type="entry name" value="COesterase"/>
    <property type="match status" value="1"/>
</dbReference>
<protein>
    <recommendedName>
        <fullName evidence="3">Carboxylic ester hydrolase</fullName>
        <ecNumber evidence="3">3.1.1.-</ecNumber>
    </recommendedName>
</protein>
<keyword evidence="2 3" id="KW-0378">Hydrolase</keyword>
<feature type="domain" description="Carboxylesterase type B" evidence="4">
    <location>
        <begin position="29"/>
        <end position="498"/>
    </location>
</feature>
<dbReference type="InterPro" id="IPR019819">
    <property type="entry name" value="Carboxylesterase_B_CS"/>
</dbReference>
<dbReference type="EC" id="3.1.1.-" evidence="3"/>
<feature type="signal peptide" evidence="3">
    <location>
        <begin position="1"/>
        <end position="17"/>
    </location>
</feature>
<dbReference type="InterPro" id="IPR019826">
    <property type="entry name" value="Carboxylesterase_B_AS"/>
</dbReference>
<dbReference type="PROSITE" id="PS00941">
    <property type="entry name" value="CARBOXYLESTERASE_B_2"/>
    <property type="match status" value="1"/>
</dbReference>
<feature type="chain" id="PRO_5040538160" description="Carboxylic ester hydrolase" evidence="3">
    <location>
        <begin position="18"/>
        <end position="521"/>
    </location>
</feature>
<evidence type="ECO:0000256" key="2">
    <source>
        <dbReference type="ARBA" id="ARBA00022801"/>
    </source>
</evidence>
<comment type="similarity">
    <text evidence="1 3">Belongs to the type-B carboxylesterase/lipase family.</text>
</comment>
<dbReference type="RefSeq" id="XP_040794570.1">
    <property type="nucleotide sequence ID" value="XM_040927854.1"/>
</dbReference>
<proteinExistence type="inferred from homology"/>
<dbReference type="GeneID" id="63845107"/>
<evidence type="ECO:0000313" key="5">
    <source>
        <dbReference type="EMBL" id="KAF1852007.1"/>
    </source>
</evidence>